<evidence type="ECO:0000256" key="5">
    <source>
        <dbReference type="ARBA" id="ARBA00023136"/>
    </source>
</evidence>
<reference evidence="8 9" key="1">
    <citation type="submission" date="2022-11" db="EMBL/GenBank/DDBJ databases">
        <title>Host association and intracellularity evolved multiple times independently in the Rickettsiales.</title>
        <authorList>
            <person name="Castelli M."/>
            <person name="Nardi T."/>
            <person name="Gammuto L."/>
            <person name="Bellinzona G."/>
            <person name="Sabaneyeva E."/>
            <person name="Potekhin A."/>
            <person name="Serra V."/>
            <person name="Petroni G."/>
            <person name="Sassera D."/>
        </authorList>
    </citation>
    <scope>NUCLEOTIDE SEQUENCE [LARGE SCALE GENOMIC DNA]</scope>
    <source>
        <strain evidence="8 9">NDG2</strain>
    </source>
</reference>
<dbReference type="Pfam" id="PF09335">
    <property type="entry name" value="VTT_dom"/>
    <property type="match status" value="1"/>
</dbReference>
<keyword evidence="9" id="KW-1185">Reference proteome</keyword>
<accession>A0ABZ0UMJ3</accession>
<feature type="transmembrane region" description="Helical" evidence="6">
    <location>
        <begin position="12"/>
        <end position="31"/>
    </location>
</feature>
<dbReference type="PANTHER" id="PTHR42709:SF6">
    <property type="entry name" value="UNDECAPRENYL PHOSPHATE TRANSPORTER A"/>
    <property type="match status" value="1"/>
</dbReference>
<sequence>MFSGFIETTLKIILEFVETFGYLGVFFMTLLESTFLPIPSELTLIPAGYLISKGTMHVTPTLFASVTGTLLGSLINYMIAYYFGRKLFINYGKYFFIKPGQLHSLELFFNKYGAVSTFFGRMLPGIKHFISFPAGLARMNIRLFCTYTVLGSFIWVSFLLYLGRVIDENEELISKYISRFNFFIIFIVVLTIILAYTKGRNKKKR</sequence>
<feature type="transmembrane region" description="Helical" evidence="6">
    <location>
        <begin position="144"/>
        <end position="164"/>
    </location>
</feature>
<evidence type="ECO:0000256" key="6">
    <source>
        <dbReference type="SAM" id="Phobius"/>
    </source>
</evidence>
<dbReference type="InterPro" id="IPR032816">
    <property type="entry name" value="VTT_dom"/>
</dbReference>
<organism evidence="8 9">
    <name type="scientific">Candidatus Bandiella euplotis</name>
    <dbReference type="NCBI Taxonomy" id="1664265"/>
    <lineage>
        <taxon>Bacteria</taxon>
        <taxon>Pseudomonadati</taxon>
        <taxon>Pseudomonadota</taxon>
        <taxon>Alphaproteobacteria</taxon>
        <taxon>Rickettsiales</taxon>
        <taxon>Candidatus Midichloriaceae</taxon>
        <taxon>Candidatus Bandiella</taxon>
    </lineage>
</organism>
<gene>
    <name evidence="8" type="ORF">Bandiella_00258</name>
</gene>
<keyword evidence="3 6" id="KW-0812">Transmembrane</keyword>
<keyword evidence="5 6" id="KW-0472">Membrane</keyword>
<evidence type="ECO:0000256" key="1">
    <source>
        <dbReference type="ARBA" id="ARBA00004651"/>
    </source>
</evidence>
<protein>
    <submittedName>
        <fullName evidence="8">DedA family protein</fullName>
    </submittedName>
</protein>
<comment type="subcellular location">
    <subcellularLocation>
        <location evidence="1">Cell membrane</location>
        <topology evidence="1">Multi-pass membrane protein</topology>
    </subcellularLocation>
</comment>
<evidence type="ECO:0000259" key="7">
    <source>
        <dbReference type="Pfam" id="PF09335"/>
    </source>
</evidence>
<keyword evidence="4 6" id="KW-1133">Transmembrane helix</keyword>
<dbReference type="Proteomes" id="UP001327219">
    <property type="component" value="Chromosome"/>
</dbReference>
<name>A0ABZ0UMJ3_9RICK</name>
<dbReference type="EMBL" id="CP110820">
    <property type="protein sequence ID" value="WPX96149.1"/>
    <property type="molecule type" value="Genomic_DNA"/>
</dbReference>
<keyword evidence="2" id="KW-1003">Cell membrane</keyword>
<evidence type="ECO:0000256" key="4">
    <source>
        <dbReference type="ARBA" id="ARBA00022989"/>
    </source>
</evidence>
<feature type="domain" description="VTT" evidence="7">
    <location>
        <begin position="38"/>
        <end position="164"/>
    </location>
</feature>
<evidence type="ECO:0000256" key="3">
    <source>
        <dbReference type="ARBA" id="ARBA00022692"/>
    </source>
</evidence>
<evidence type="ECO:0000256" key="2">
    <source>
        <dbReference type="ARBA" id="ARBA00022475"/>
    </source>
</evidence>
<feature type="transmembrane region" description="Helical" evidence="6">
    <location>
        <begin position="176"/>
        <end position="196"/>
    </location>
</feature>
<evidence type="ECO:0000313" key="9">
    <source>
        <dbReference type="Proteomes" id="UP001327219"/>
    </source>
</evidence>
<feature type="transmembrane region" description="Helical" evidence="6">
    <location>
        <begin position="62"/>
        <end position="83"/>
    </location>
</feature>
<proteinExistence type="predicted"/>
<dbReference type="InterPro" id="IPR051311">
    <property type="entry name" value="DedA_domain"/>
</dbReference>
<dbReference type="PANTHER" id="PTHR42709">
    <property type="entry name" value="ALKALINE PHOSPHATASE LIKE PROTEIN"/>
    <property type="match status" value="1"/>
</dbReference>
<evidence type="ECO:0000313" key="8">
    <source>
        <dbReference type="EMBL" id="WPX96149.1"/>
    </source>
</evidence>